<comment type="caution">
    <text evidence="3">The sequence shown here is derived from an EMBL/GenBank/DDBJ whole genome shotgun (WGS) entry which is preliminary data.</text>
</comment>
<accession>A0A0G1MFC4</accession>
<dbReference type="GO" id="GO:0000723">
    <property type="term" value="P:telomere maintenance"/>
    <property type="evidence" value="ECO:0007669"/>
    <property type="project" value="InterPro"/>
</dbReference>
<dbReference type="PROSITE" id="PS52050">
    <property type="entry name" value="WYL"/>
    <property type="match status" value="1"/>
</dbReference>
<dbReference type="CDD" id="cd18809">
    <property type="entry name" value="SF1_C_RecD"/>
    <property type="match status" value="1"/>
</dbReference>
<dbReference type="Pfam" id="PF13280">
    <property type="entry name" value="WYL"/>
    <property type="match status" value="1"/>
</dbReference>
<feature type="non-terminal residue" evidence="3">
    <location>
        <position position="1"/>
    </location>
</feature>
<dbReference type="SUPFAM" id="SSF52540">
    <property type="entry name" value="P-loop containing nucleoside triphosphate hydrolases"/>
    <property type="match status" value="2"/>
</dbReference>
<dbReference type="Proteomes" id="UP000033999">
    <property type="component" value="Unassembled WGS sequence"/>
</dbReference>
<evidence type="ECO:0000259" key="2">
    <source>
        <dbReference type="Pfam" id="PF13280"/>
    </source>
</evidence>
<sequence>EHTKKKVAILAPTGVAAVNVRGQTIHSFFKFKPNITLKLVRKKFNEDNEKNIYAKLDAIVIDEISMVRADLLDCVDKFLRLNGQHGDLPFGGIQMIFIGDLYQLAPVVTSNEREIFRTHYRTPYFFGARAFETLAMEMVELETVYRQKDDAFIGLLNAVRNNSITESGLSLLNERANPSFEPPSHEFYIYLTSTNDQADTINHQKLMALGGRTYVFEGVRDGEFGKEYLPTAVNLEMKEGAQIMMLNNDARGRWINGTIGKVGTIKKRDNQEEIVVKLENGKQVEVSPYQWDIYNFSLRGGKLESHTVGSFTQYPLRLAFAITIHKSQGKTFHKAVIDIGRGTFAHGQMYVALSRCSTLEGMVLKVPIKKHHIRMDYEVMKFITKYQYTVSEKTLNRDDKIKMIETAIASHSSLRITYLKAKDEKSRRVIQPLVLGEMEYKDHPFLGLEAYCMTKKENRTFNVDRILEMAAEE</sequence>
<dbReference type="Pfam" id="PF05970">
    <property type="entry name" value="PIF1"/>
    <property type="match status" value="1"/>
</dbReference>
<feature type="domain" description="DNA helicase Pif1-like DEAD-box helicase" evidence="1">
    <location>
        <begin position="3"/>
        <end position="165"/>
    </location>
</feature>
<dbReference type="GO" id="GO:0003678">
    <property type="term" value="F:DNA helicase activity"/>
    <property type="evidence" value="ECO:0007669"/>
    <property type="project" value="InterPro"/>
</dbReference>
<name>A0A0G1MFC4_9BACT</name>
<dbReference type="Gene3D" id="3.40.50.300">
    <property type="entry name" value="P-loop containing nucleotide triphosphate hydrolases"/>
    <property type="match status" value="2"/>
</dbReference>
<dbReference type="PANTHER" id="PTHR47642:SF6">
    <property type="entry name" value="ATP-DEPENDENT DNA HELICASE"/>
    <property type="match status" value="1"/>
</dbReference>
<evidence type="ECO:0000313" key="4">
    <source>
        <dbReference type="Proteomes" id="UP000033999"/>
    </source>
</evidence>
<dbReference type="PANTHER" id="PTHR47642">
    <property type="entry name" value="ATP-DEPENDENT DNA HELICASE"/>
    <property type="match status" value="1"/>
</dbReference>
<dbReference type="GO" id="GO:0006281">
    <property type="term" value="P:DNA repair"/>
    <property type="evidence" value="ECO:0007669"/>
    <property type="project" value="InterPro"/>
</dbReference>
<reference evidence="3 4" key="1">
    <citation type="journal article" date="2015" name="Nature">
        <title>rRNA introns, odd ribosomes, and small enigmatic genomes across a large radiation of phyla.</title>
        <authorList>
            <person name="Brown C.T."/>
            <person name="Hug L.A."/>
            <person name="Thomas B.C."/>
            <person name="Sharon I."/>
            <person name="Castelle C.J."/>
            <person name="Singh A."/>
            <person name="Wilkins M.J."/>
            <person name="Williams K.H."/>
            <person name="Banfield J.F."/>
        </authorList>
    </citation>
    <scope>NUCLEOTIDE SEQUENCE [LARGE SCALE GENOMIC DNA]</scope>
</reference>
<dbReference type="InterPro" id="IPR026881">
    <property type="entry name" value="WYL_dom"/>
</dbReference>
<evidence type="ECO:0000259" key="1">
    <source>
        <dbReference type="Pfam" id="PF05970"/>
    </source>
</evidence>
<dbReference type="EMBL" id="LCKX01000018">
    <property type="protein sequence ID" value="KKU06954.1"/>
    <property type="molecule type" value="Genomic_DNA"/>
</dbReference>
<feature type="domain" description="WYL" evidence="2">
    <location>
        <begin position="401"/>
        <end position="469"/>
    </location>
</feature>
<protein>
    <submittedName>
        <fullName evidence="3">TPR domain protein</fullName>
    </submittedName>
</protein>
<dbReference type="InterPro" id="IPR010285">
    <property type="entry name" value="DNA_helicase_pif1-like_DEAD"/>
</dbReference>
<dbReference type="FunFam" id="3.40.50.300:FF:001498">
    <property type="entry name" value="ATP-dependent DNA helicase"/>
    <property type="match status" value="1"/>
</dbReference>
<dbReference type="InterPro" id="IPR027417">
    <property type="entry name" value="P-loop_NTPase"/>
</dbReference>
<organism evidence="3 4">
    <name type="scientific">Candidatus Magasanikbacteria bacterium GW2011_GWA2_45_39</name>
    <dbReference type="NCBI Taxonomy" id="1619041"/>
    <lineage>
        <taxon>Bacteria</taxon>
        <taxon>Candidatus Magasanikiibacteriota</taxon>
    </lineage>
</organism>
<proteinExistence type="predicted"/>
<dbReference type="InterPro" id="IPR051055">
    <property type="entry name" value="PIF1_helicase"/>
</dbReference>
<dbReference type="PATRIC" id="fig|1619041.3.peg.608"/>
<dbReference type="AlphaFoldDB" id="A0A0G1MFC4"/>
<gene>
    <name evidence="3" type="ORF">UX10_C0018G0025</name>
</gene>
<evidence type="ECO:0000313" key="3">
    <source>
        <dbReference type="EMBL" id="KKU06954.1"/>
    </source>
</evidence>